<evidence type="ECO:0000313" key="7">
    <source>
        <dbReference type="EMBL" id="APA10111.1"/>
    </source>
</evidence>
<dbReference type="Pfam" id="PF08314">
    <property type="entry name" value="Sec39"/>
    <property type="match status" value="1"/>
</dbReference>
<keyword evidence="2" id="KW-0813">Transport</keyword>
<accession>A0A1D9Q5B0</accession>
<dbReference type="OMA" id="GMKRAYD"/>
<evidence type="ECO:0000256" key="2">
    <source>
        <dbReference type="ARBA" id="ARBA00022448"/>
    </source>
</evidence>
<evidence type="ECO:0000313" key="8">
    <source>
        <dbReference type="Proteomes" id="UP000177798"/>
    </source>
</evidence>
<sequence>MSNPDLEPATVLWLAVEFTTRGDLRLLRALVSRYRNVLRNELLLRILLTHLPECLEASKYVPFLQDLVSGKPIDNSQDPIDLSAMKGINPAEVNKKARKLRLLPLRWKDAPLDVPDDHLILFLMQRALLVDENTGLLSEVLKLLTPFLSYSSYLRTWTISTVLPLLRLNYEYYSGAQPILTIREFQALDDSKGTKYLLSKTGKDSATLTEENKPVGRDLRGLTGPWLYGDNRWKRRKVQDETTAQSQAAVSLEQAGMINHKYAGWEMVFAWIIAEAGISWPTAVKAVEQWDGPGDVDLGGFDDGTEWLDEEDQRHLEQRYAKAALATAYLIPESSIEALTGVHRILSRILTLLEMDKMPTLEAAANLLTPIPILEKSRLSIRNAKFLRNNHLEEKNALTNPNEPSIHLLLALLISAYLLTRVGEGCNVQRAGELALLQDEREQMMTFRGFLTSFSHPPSTDDRFWIRMRNELLWLRDWGAGELEDTTDPSRGRGVFGRIHKELIEVEFFKLLLVNSRYTLAKSIYETSPEKPLPREYLQHAILTAAENAYDNATNPNKSRGGVKKCEEILNAFPDTLSDHHQTQELHNLVLVTDEIGRYSLVLKQGQPFLPVNLRVNSDPLSILNKILEQNDKSYTQINEFIRMAREMVKAGLTIPVPVGYPVTPDLKFKIAEKRVISMCIDIALAEDDFETAYSYVVTRLKAIGRQAHTRMPELERNNTGCVGQRPPKPIDDWSWRAALQAGKYRRNAQTTRATHLGNTSGNPEIRHLQQRMDCLAQALRMAPRDTLQEVLNAYRRCEEELDTQIKQEAEQEEAWDEKADDKSMPGGYAPTPARQYSNARTPRRNKNEEAPVSFFDLSKESITRAQTGLSALSMFRGQSKRSEPKNDNMPAQAEAPAAVLNETSSGRTSIRKRDQLRNAAVGTLAGGIGWLINAPSINTSAGSSERGNGHSRNSSAGTNRSHEVPQVKEDKQDNDEISWDDDDAW</sequence>
<dbReference type="Proteomes" id="UP000177798">
    <property type="component" value="Chromosome 6"/>
</dbReference>
<feature type="region of interest" description="Disordered" evidence="5">
    <location>
        <begin position="810"/>
        <end position="853"/>
    </location>
</feature>
<feature type="region of interest" description="Disordered" evidence="5">
    <location>
        <begin position="745"/>
        <end position="766"/>
    </location>
</feature>
<dbReference type="PANTHER" id="PTHR40787:SF3">
    <property type="entry name" value="PROTEIN TRANSPORT PROTEIN SEC39"/>
    <property type="match status" value="1"/>
</dbReference>
<proteinExistence type="predicted"/>
<dbReference type="GO" id="GO:0005783">
    <property type="term" value="C:endoplasmic reticulum"/>
    <property type="evidence" value="ECO:0007669"/>
    <property type="project" value="UniProtKB-SubCell"/>
</dbReference>
<dbReference type="GO" id="GO:0006890">
    <property type="term" value="P:retrograde vesicle-mediated transport, Golgi to endoplasmic reticulum"/>
    <property type="evidence" value="ECO:0007669"/>
    <property type="project" value="InterPro"/>
</dbReference>
<dbReference type="GO" id="GO:0015031">
    <property type="term" value="P:protein transport"/>
    <property type="evidence" value="ECO:0007669"/>
    <property type="project" value="UniProtKB-KW"/>
</dbReference>
<dbReference type="OrthoDB" id="3434013at2759"/>
<evidence type="ECO:0000256" key="1">
    <source>
        <dbReference type="ARBA" id="ARBA00004240"/>
    </source>
</evidence>
<dbReference type="RefSeq" id="XP_001592056.1">
    <property type="nucleotide sequence ID" value="XM_001592006.1"/>
</dbReference>
<evidence type="ECO:0000259" key="6">
    <source>
        <dbReference type="Pfam" id="PF08314"/>
    </source>
</evidence>
<feature type="domain" description="Sec39" evidence="6">
    <location>
        <begin position="13"/>
        <end position="816"/>
    </location>
</feature>
<dbReference type="VEuPathDB" id="FungiDB:sscle_06g048810"/>
<keyword evidence="4" id="KW-0653">Protein transport</keyword>
<feature type="compositionally biased region" description="Basic and acidic residues" evidence="5">
    <location>
        <begin position="961"/>
        <end position="972"/>
    </location>
</feature>
<feature type="compositionally biased region" description="Polar residues" evidence="5">
    <location>
        <begin position="940"/>
        <end position="960"/>
    </location>
</feature>
<dbReference type="KEGG" id="ssl:SS1G_07504"/>
<evidence type="ECO:0000256" key="3">
    <source>
        <dbReference type="ARBA" id="ARBA00022824"/>
    </source>
</evidence>
<gene>
    <name evidence="7" type="ORF">sscle_06g048810</name>
</gene>
<reference evidence="8" key="1">
    <citation type="journal article" date="2017" name="Genome Biol. Evol.">
        <title>The complete genome sequence of the phytopathogenic fungus Sclerotinia sclerotiorum reveals insights into the genome architecture of broad host range pathogens.</title>
        <authorList>
            <person name="Derbyshire M."/>
            <person name="Denton-Giles M."/>
            <person name="Hegedus D."/>
            <person name="Seifbarghy S."/>
            <person name="Rollins J."/>
            <person name="van Kan J."/>
            <person name="Seidl M.F."/>
            <person name="Faino L."/>
            <person name="Mbengue M."/>
            <person name="Navaud O."/>
            <person name="Raffaele S."/>
            <person name="Hammond-Kosack K."/>
            <person name="Heard S."/>
            <person name="Oliver R."/>
        </authorList>
    </citation>
    <scope>NUCLEOTIDE SEQUENCE [LARGE SCALE GENOMIC DNA]</scope>
    <source>
        <strain evidence="8">ATCC 18683 / 1980 / Ss-1</strain>
    </source>
</reference>
<evidence type="ECO:0000256" key="5">
    <source>
        <dbReference type="SAM" id="MobiDB-lite"/>
    </source>
</evidence>
<name>A0A1D9Q5B0_SCLS1</name>
<feature type="region of interest" description="Disordered" evidence="5">
    <location>
        <begin position="940"/>
        <end position="986"/>
    </location>
</feature>
<dbReference type="AlphaFoldDB" id="A0A1D9Q5B0"/>
<keyword evidence="3" id="KW-0256">Endoplasmic reticulum</keyword>
<feature type="region of interest" description="Disordered" evidence="5">
    <location>
        <begin position="870"/>
        <end position="912"/>
    </location>
</feature>
<comment type="subcellular location">
    <subcellularLocation>
        <location evidence="1">Endoplasmic reticulum</location>
    </subcellularLocation>
</comment>
<organism evidence="7 8">
    <name type="scientific">Sclerotinia sclerotiorum (strain ATCC 18683 / 1980 / Ss-1)</name>
    <name type="common">White mold</name>
    <name type="synonym">Whetzelinia sclerotiorum</name>
    <dbReference type="NCBI Taxonomy" id="665079"/>
    <lineage>
        <taxon>Eukaryota</taxon>
        <taxon>Fungi</taxon>
        <taxon>Dikarya</taxon>
        <taxon>Ascomycota</taxon>
        <taxon>Pezizomycotina</taxon>
        <taxon>Leotiomycetes</taxon>
        <taxon>Helotiales</taxon>
        <taxon>Sclerotiniaceae</taxon>
        <taxon>Sclerotinia</taxon>
    </lineage>
</organism>
<evidence type="ECO:0000256" key="4">
    <source>
        <dbReference type="ARBA" id="ARBA00022927"/>
    </source>
</evidence>
<dbReference type="EMBL" id="CP017819">
    <property type="protein sequence ID" value="APA10111.1"/>
    <property type="molecule type" value="Genomic_DNA"/>
</dbReference>
<feature type="compositionally biased region" description="Polar residues" evidence="5">
    <location>
        <begin position="748"/>
        <end position="763"/>
    </location>
</feature>
<dbReference type="PANTHER" id="PTHR40787">
    <property type="entry name" value="SECRETED PROTEIN"/>
    <property type="match status" value="1"/>
</dbReference>
<feature type="compositionally biased region" description="Acidic residues" evidence="5">
    <location>
        <begin position="973"/>
        <end position="986"/>
    </location>
</feature>
<dbReference type="InterPro" id="IPR013244">
    <property type="entry name" value="Sec39_domain"/>
</dbReference>
<protein>
    <recommendedName>
        <fullName evidence="6">Sec39 domain-containing protein</fullName>
    </recommendedName>
</protein>